<evidence type="ECO:0000313" key="4">
    <source>
        <dbReference type="EMBL" id="KAL0285317.1"/>
    </source>
</evidence>
<dbReference type="PANTHER" id="PTHR33116">
    <property type="entry name" value="REVERSE TRANSCRIPTASE ZINC-BINDING DOMAIN-CONTAINING PROTEIN-RELATED-RELATED"/>
    <property type="match status" value="1"/>
</dbReference>
<evidence type="ECO:0000256" key="1">
    <source>
        <dbReference type="SAM" id="MobiDB-lite"/>
    </source>
</evidence>
<comment type="caution">
    <text evidence="4">The sequence shown here is derived from an EMBL/GenBank/DDBJ whole genome shotgun (WGS) entry which is preliminary data.</text>
</comment>
<reference evidence="4" key="1">
    <citation type="submission" date="2020-06" db="EMBL/GenBank/DDBJ databases">
        <authorList>
            <person name="Li T."/>
            <person name="Hu X."/>
            <person name="Zhang T."/>
            <person name="Song X."/>
            <person name="Zhang H."/>
            <person name="Dai N."/>
            <person name="Sheng W."/>
            <person name="Hou X."/>
            <person name="Wei L."/>
        </authorList>
    </citation>
    <scope>NUCLEOTIDE SEQUENCE</scope>
    <source>
        <strain evidence="4">G02</strain>
        <tissue evidence="4">Leaf</tissue>
    </source>
</reference>
<dbReference type="AlphaFoldDB" id="A0AAW2ITI2"/>
<organism evidence="4">
    <name type="scientific">Sesamum radiatum</name>
    <name type="common">Black benniseed</name>
    <dbReference type="NCBI Taxonomy" id="300843"/>
    <lineage>
        <taxon>Eukaryota</taxon>
        <taxon>Viridiplantae</taxon>
        <taxon>Streptophyta</taxon>
        <taxon>Embryophyta</taxon>
        <taxon>Tracheophyta</taxon>
        <taxon>Spermatophyta</taxon>
        <taxon>Magnoliopsida</taxon>
        <taxon>eudicotyledons</taxon>
        <taxon>Gunneridae</taxon>
        <taxon>Pentapetalae</taxon>
        <taxon>asterids</taxon>
        <taxon>lamiids</taxon>
        <taxon>Lamiales</taxon>
        <taxon>Pedaliaceae</taxon>
        <taxon>Sesamum</taxon>
    </lineage>
</organism>
<dbReference type="InterPro" id="IPR025558">
    <property type="entry name" value="DUF4283"/>
</dbReference>
<sequence length="998" mass="111108">MKSLSNLPRQVVAEGSRRWQSTAVGYFLGRRPYFPQLEAFARGEWKGLQQVSATVNGFFFFRFKTLAYMEEVIEEGPWLFQGQPVVFTAMGTGDVPASSKTSQSSRMDTVATSSDGVLDGGWAERSRQWRSPIISEGKEVPIKVDIEYEWLPLRCKQCCSLGHTVTACPELKKNQKPPVSVYVQKRQSKLGESSQGQGDDVAATCGQVGVHMDNCPTLPNKCIGDNVLLVQPHSIKISPPHRLLHCIKDPKLKTKLVRDKEIQFLGLLETRVRLGNVQSVRDGLLPSWSWFEDYSGPGGRIWLTWNALEVGVEILGVEEQCIHCCLLEKRSSTKCLTTVVYGDCESTRRRLLWAYLLSLSEGITDARGVFWGTSMLLLTLSTAQCEEFFALTIICPKQPGFLEAVRNVWQHQIYGNKIYAVVCKLKALKATFREQRKIKGNLSTNVSLAKEYLDKAQGLFDLFKDNTLFLLVQRCRAVYCKAVETEAIYVGWTAFEEILELGLSSDTTLLPRKSLLINCAWSPSLKLKRHSLIYLKIVRRGLMGIPRHFTKRLGGDSPDIIAAITEFFDSGRLLKQLNATTLVLIPKRVLHRLIDCSQNAFVPGRSIADNILLAQELLAGYNQVKLPNRCTIKVDIQKAYDSVHWDFILESLNIFNFPTRFISWVEQCMTTASFSVALNGHLESVRVIKATLEEFAGMSGLTVNPTKSTIILSKAVQRDRHRILEHMAFQEGTLPIRYLGVPLVSSRLTIAECQPLIGRITSRLAGWNHLTFSLAGRTQLLKSVITSLQMFWASVFILPKSVIQVSTEEEPIGGDDAAADDGDTAADAGQVEAETDRPMEFNLGEFLALATELWMLEMRMLSLPWLIEEAVDDEVWGWEYHAGYGTQARSLPSADSIPAARLEETIRNLIAAAPRPVPSPIAGAGEDGDEPVEAVPLLEAPPPRVLVQREEPMQTRVSSLGVVAADGTWPCAAAAARGSAPYRRWRPVDRRGRAKAGG</sequence>
<proteinExistence type="predicted"/>
<reference evidence="4" key="2">
    <citation type="journal article" date="2024" name="Plant">
        <title>Genomic evolution and insights into agronomic trait innovations of Sesamum species.</title>
        <authorList>
            <person name="Miao H."/>
            <person name="Wang L."/>
            <person name="Qu L."/>
            <person name="Liu H."/>
            <person name="Sun Y."/>
            <person name="Le M."/>
            <person name="Wang Q."/>
            <person name="Wei S."/>
            <person name="Zheng Y."/>
            <person name="Lin W."/>
            <person name="Duan Y."/>
            <person name="Cao H."/>
            <person name="Xiong S."/>
            <person name="Wang X."/>
            <person name="Wei L."/>
            <person name="Li C."/>
            <person name="Ma Q."/>
            <person name="Ju M."/>
            <person name="Zhao R."/>
            <person name="Li G."/>
            <person name="Mu C."/>
            <person name="Tian Q."/>
            <person name="Mei H."/>
            <person name="Zhang T."/>
            <person name="Gao T."/>
            <person name="Zhang H."/>
        </authorList>
    </citation>
    <scope>NUCLEOTIDE SEQUENCE</scope>
    <source>
        <strain evidence="4">G02</strain>
    </source>
</reference>
<dbReference type="EMBL" id="JACGWJ010001058">
    <property type="protein sequence ID" value="KAL0285317.1"/>
    <property type="molecule type" value="Genomic_DNA"/>
</dbReference>
<accession>A0AAW2ITI2</accession>
<feature type="domain" description="DUF4283" evidence="3">
    <location>
        <begin position="18"/>
        <end position="88"/>
    </location>
</feature>
<feature type="region of interest" description="Disordered" evidence="1">
    <location>
        <begin position="977"/>
        <end position="998"/>
    </location>
</feature>
<gene>
    <name evidence="4" type="ORF">Sradi_7176800</name>
</gene>
<name>A0AAW2ITI2_SESRA</name>
<dbReference type="InterPro" id="IPR000477">
    <property type="entry name" value="RT_dom"/>
</dbReference>
<dbReference type="Pfam" id="PF00078">
    <property type="entry name" value="RVT_1"/>
    <property type="match status" value="1"/>
</dbReference>
<protein>
    <recommendedName>
        <fullName evidence="5">Reverse transcriptase domain-containing protein</fullName>
    </recommendedName>
</protein>
<evidence type="ECO:0008006" key="5">
    <source>
        <dbReference type="Google" id="ProtNLM"/>
    </source>
</evidence>
<evidence type="ECO:0000259" key="2">
    <source>
        <dbReference type="Pfam" id="PF00078"/>
    </source>
</evidence>
<evidence type="ECO:0000259" key="3">
    <source>
        <dbReference type="Pfam" id="PF14111"/>
    </source>
</evidence>
<feature type="domain" description="Reverse transcriptase" evidence="2">
    <location>
        <begin position="574"/>
        <end position="681"/>
    </location>
</feature>
<dbReference type="PANTHER" id="PTHR33116:SF76">
    <property type="entry name" value="DUF4283 DOMAIN-CONTAINING PROTEIN"/>
    <property type="match status" value="1"/>
</dbReference>
<dbReference type="Pfam" id="PF14111">
    <property type="entry name" value="DUF4283"/>
    <property type="match status" value="1"/>
</dbReference>